<evidence type="ECO:0000313" key="3">
    <source>
        <dbReference type="Proteomes" id="UP001219518"/>
    </source>
</evidence>
<proteinExistence type="predicted"/>
<keyword evidence="3" id="KW-1185">Reference proteome</keyword>
<gene>
    <name evidence="2" type="ORF">KUF71_010471</name>
</gene>
<evidence type="ECO:0000256" key="1">
    <source>
        <dbReference type="SAM" id="MobiDB-lite"/>
    </source>
</evidence>
<evidence type="ECO:0000313" key="2">
    <source>
        <dbReference type="EMBL" id="KAK3921256.1"/>
    </source>
</evidence>
<feature type="compositionally biased region" description="Basic and acidic residues" evidence="1">
    <location>
        <begin position="159"/>
        <end position="175"/>
    </location>
</feature>
<protein>
    <submittedName>
        <fullName evidence="2">Rhythmically expressed gene 5 protein</fullName>
    </submittedName>
</protein>
<name>A0AAE1HIF8_9NEOP</name>
<feature type="region of interest" description="Disordered" evidence="1">
    <location>
        <begin position="75"/>
        <end position="255"/>
    </location>
</feature>
<organism evidence="2 3">
    <name type="scientific">Frankliniella fusca</name>
    <dbReference type="NCBI Taxonomy" id="407009"/>
    <lineage>
        <taxon>Eukaryota</taxon>
        <taxon>Metazoa</taxon>
        <taxon>Ecdysozoa</taxon>
        <taxon>Arthropoda</taxon>
        <taxon>Hexapoda</taxon>
        <taxon>Insecta</taxon>
        <taxon>Pterygota</taxon>
        <taxon>Neoptera</taxon>
        <taxon>Paraneoptera</taxon>
        <taxon>Thysanoptera</taxon>
        <taxon>Terebrantia</taxon>
        <taxon>Thripoidea</taxon>
        <taxon>Thripidae</taxon>
        <taxon>Frankliniella</taxon>
    </lineage>
</organism>
<dbReference type="EMBL" id="JAHWGI010001033">
    <property type="protein sequence ID" value="KAK3921256.1"/>
    <property type="molecule type" value="Genomic_DNA"/>
</dbReference>
<sequence length="255" mass="27714">MLVRFVDPFRQILEIREHCARRPAPEVVGDCNKVLMVYGLTNLAKMDDDSLDKMDPYQRGAQDIIWDSMMKGGYKSPANASPTPSAATSTSPSRRNEGQDVYEDDGELTDGGNSLGGPGSGSAPQAQDHEDRFVLGHAGGGGGPMVVRVMPDGSPVPGDSERLLPRDEDAEEFRLMRGHPMPSLEELQRGRGPQHQPRHRAPASGIAAPDHDRDRYQPSPAGHFSRLVSASQPHAKFALPPPGMNFRIAARPHSQ</sequence>
<comment type="caution">
    <text evidence="2">The sequence shown here is derived from an EMBL/GenBank/DDBJ whole genome shotgun (WGS) entry which is preliminary data.</text>
</comment>
<reference evidence="2" key="2">
    <citation type="journal article" date="2023" name="BMC Genomics">
        <title>Pest status, molecular evolution, and epigenetic factors derived from the genome assembly of Frankliniella fusca, a thysanopteran phytovirus vector.</title>
        <authorList>
            <person name="Catto M.A."/>
            <person name="Labadie P.E."/>
            <person name="Jacobson A.L."/>
            <person name="Kennedy G.G."/>
            <person name="Srinivasan R."/>
            <person name="Hunt B.G."/>
        </authorList>
    </citation>
    <scope>NUCLEOTIDE SEQUENCE</scope>
    <source>
        <strain evidence="2">PL_HMW_Pooled</strain>
    </source>
</reference>
<feature type="compositionally biased region" description="Low complexity" evidence="1">
    <location>
        <begin position="76"/>
        <end position="93"/>
    </location>
</feature>
<reference evidence="2" key="1">
    <citation type="submission" date="2021-07" db="EMBL/GenBank/DDBJ databases">
        <authorList>
            <person name="Catto M.A."/>
            <person name="Jacobson A."/>
            <person name="Kennedy G."/>
            <person name="Labadie P."/>
            <person name="Hunt B.G."/>
            <person name="Srinivasan R."/>
        </authorList>
    </citation>
    <scope>NUCLEOTIDE SEQUENCE</scope>
    <source>
        <strain evidence="2">PL_HMW_Pooled</strain>
        <tissue evidence="2">Head</tissue>
    </source>
</reference>
<dbReference type="AlphaFoldDB" id="A0AAE1HIF8"/>
<accession>A0AAE1HIF8</accession>
<dbReference type="Proteomes" id="UP001219518">
    <property type="component" value="Unassembled WGS sequence"/>
</dbReference>